<reference evidence="2 3" key="1">
    <citation type="submission" date="2024-11" db="EMBL/GenBank/DDBJ databases">
        <title>Adaptive evolution of stress response genes in parasites aligns with host niche diversity.</title>
        <authorList>
            <person name="Hahn C."/>
            <person name="Resl P."/>
        </authorList>
    </citation>
    <scope>NUCLEOTIDE SEQUENCE [LARGE SCALE GENOMIC DNA]</scope>
    <source>
        <strain evidence="2">EGGRZ-B1_66</strain>
        <tissue evidence="2">Body</tissue>
    </source>
</reference>
<keyword evidence="1" id="KW-0812">Transmembrane</keyword>
<dbReference type="EMBL" id="JBJKFK010001216">
    <property type="protein sequence ID" value="KAL3313718.1"/>
    <property type="molecule type" value="Genomic_DNA"/>
</dbReference>
<organism evidence="2 3">
    <name type="scientific">Cichlidogyrus casuarinus</name>
    <dbReference type="NCBI Taxonomy" id="1844966"/>
    <lineage>
        <taxon>Eukaryota</taxon>
        <taxon>Metazoa</taxon>
        <taxon>Spiralia</taxon>
        <taxon>Lophotrochozoa</taxon>
        <taxon>Platyhelminthes</taxon>
        <taxon>Monogenea</taxon>
        <taxon>Monopisthocotylea</taxon>
        <taxon>Dactylogyridea</taxon>
        <taxon>Ancyrocephalidae</taxon>
        <taxon>Cichlidogyrus</taxon>
    </lineage>
</organism>
<proteinExistence type="predicted"/>
<evidence type="ECO:0000313" key="3">
    <source>
        <dbReference type="Proteomes" id="UP001626550"/>
    </source>
</evidence>
<evidence type="ECO:0000256" key="1">
    <source>
        <dbReference type="SAM" id="Phobius"/>
    </source>
</evidence>
<name>A0ABD2Q282_9PLAT</name>
<comment type="caution">
    <text evidence="2">The sequence shown here is derived from an EMBL/GenBank/DDBJ whole genome shotgun (WGS) entry which is preliminary data.</text>
</comment>
<dbReference type="AlphaFoldDB" id="A0ABD2Q282"/>
<keyword evidence="3" id="KW-1185">Reference proteome</keyword>
<gene>
    <name evidence="2" type="ORF">Ciccas_007684</name>
</gene>
<accession>A0ABD2Q282</accession>
<feature type="transmembrane region" description="Helical" evidence="1">
    <location>
        <begin position="52"/>
        <end position="72"/>
    </location>
</feature>
<dbReference type="Proteomes" id="UP001626550">
    <property type="component" value="Unassembled WGS sequence"/>
</dbReference>
<protein>
    <submittedName>
        <fullName evidence="2">Uncharacterized protein</fullName>
    </submittedName>
</protein>
<keyword evidence="1" id="KW-0472">Membrane</keyword>
<evidence type="ECO:0000313" key="2">
    <source>
        <dbReference type="EMBL" id="KAL3313718.1"/>
    </source>
</evidence>
<keyword evidence="1" id="KW-1133">Transmembrane helix</keyword>
<sequence length="92" mass="10189">MGMWPFGEAMEMGRLVGESELDSLEQVVLMNGNTARSLSNIETSAVLYRSELLFFLTVSGHCSTVPLLIVAMPYRVVDMAMFIVIGRTESIK</sequence>